<accession>A0AAV7RSL0</accession>
<organism evidence="1 2">
    <name type="scientific">Pleurodeles waltl</name>
    <name type="common">Iberian ribbed newt</name>
    <dbReference type="NCBI Taxonomy" id="8319"/>
    <lineage>
        <taxon>Eukaryota</taxon>
        <taxon>Metazoa</taxon>
        <taxon>Chordata</taxon>
        <taxon>Craniata</taxon>
        <taxon>Vertebrata</taxon>
        <taxon>Euteleostomi</taxon>
        <taxon>Amphibia</taxon>
        <taxon>Batrachia</taxon>
        <taxon>Caudata</taxon>
        <taxon>Salamandroidea</taxon>
        <taxon>Salamandridae</taxon>
        <taxon>Pleurodelinae</taxon>
        <taxon>Pleurodeles</taxon>
    </lineage>
</organism>
<sequence length="75" mass="8799">MYVMRRERRRGCFLGGQQRQASTLLRGGRPPSCCQCERSRHGARETTRGSEELLSRREAREAKIERIFQRWSGCL</sequence>
<dbReference type="AlphaFoldDB" id="A0AAV7RSL0"/>
<dbReference type="EMBL" id="JANPWB010000009">
    <property type="protein sequence ID" value="KAJ1154995.1"/>
    <property type="molecule type" value="Genomic_DNA"/>
</dbReference>
<proteinExistence type="predicted"/>
<gene>
    <name evidence="1" type="ORF">NDU88_007732</name>
</gene>
<comment type="caution">
    <text evidence="1">The sequence shown here is derived from an EMBL/GenBank/DDBJ whole genome shotgun (WGS) entry which is preliminary data.</text>
</comment>
<protein>
    <submittedName>
        <fullName evidence="1">Uncharacterized protein</fullName>
    </submittedName>
</protein>
<reference evidence="1" key="1">
    <citation type="journal article" date="2022" name="bioRxiv">
        <title>Sequencing and chromosome-scale assembly of the giantPleurodeles waltlgenome.</title>
        <authorList>
            <person name="Brown T."/>
            <person name="Elewa A."/>
            <person name="Iarovenko S."/>
            <person name="Subramanian E."/>
            <person name="Araus A.J."/>
            <person name="Petzold A."/>
            <person name="Susuki M."/>
            <person name="Suzuki K.-i.T."/>
            <person name="Hayashi T."/>
            <person name="Toyoda A."/>
            <person name="Oliveira C."/>
            <person name="Osipova E."/>
            <person name="Leigh N.D."/>
            <person name="Simon A."/>
            <person name="Yun M.H."/>
        </authorList>
    </citation>
    <scope>NUCLEOTIDE SEQUENCE</scope>
    <source>
        <strain evidence="1">20211129_DDA</strain>
        <tissue evidence="1">Liver</tissue>
    </source>
</reference>
<name>A0AAV7RSL0_PLEWA</name>
<evidence type="ECO:0000313" key="2">
    <source>
        <dbReference type="Proteomes" id="UP001066276"/>
    </source>
</evidence>
<keyword evidence="2" id="KW-1185">Reference proteome</keyword>
<dbReference type="Proteomes" id="UP001066276">
    <property type="component" value="Chromosome 5"/>
</dbReference>
<evidence type="ECO:0000313" key="1">
    <source>
        <dbReference type="EMBL" id="KAJ1154995.1"/>
    </source>
</evidence>